<organism evidence="2 3">
    <name type="scientific">Candidatus Pseudobacter hemicellulosilyticus</name>
    <dbReference type="NCBI Taxonomy" id="3121375"/>
    <lineage>
        <taxon>Bacteria</taxon>
        <taxon>Pseudomonadati</taxon>
        <taxon>Bacteroidota</taxon>
        <taxon>Chitinophagia</taxon>
        <taxon>Chitinophagales</taxon>
        <taxon>Chitinophagaceae</taxon>
        <taxon>Pseudobacter</taxon>
    </lineage>
</organism>
<dbReference type="EMBL" id="CP119311">
    <property type="protein sequence ID" value="WEK37640.1"/>
    <property type="molecule type" value="Genomic_DNA"/>
</dbReference>
<evidence type="ECO:0000313" key="3">
    <source>
        <dbReference type="Proteomes" id="UP001220610"/>
    </source>
</evidence>
<feature type="transmembrane region" description="Helical" evidence="1">
    <location>
        <begin position="45"/>
        <end position="70"/>
    </location>
</feature>
<reference evidence="2" key="1">
    <citation type="submission" date="2023-03" db="EMBL/GenBank/DDBJ databases">
        <title>Andean soil-derived lignocellulolytic bacterial consortium as a source of novel taxa and putative plastic-active enzymes.</title>
        <authorList>
            <person name="Diaz-Garcia L."/>
            <person name="Chuvochina M."/>
            <person name="Feuerriegel G."/>
            <person name="Bunk B."/>
            <person name="Sproer C."/>
            <person name="Streit W.R."/>
            <person name="Rodriguez L.M."/>
            <person name="Overmann J."/>
            <person name="Jimenez D.J."/>
        </authorList>
    </citation>
    <scope>NUCLEOTIDE SEQUENCE</scope>
    <source>
        <strain evidence="2">MAG 7</strain>
    </source>
</reference>
<dbReference type="Proteomes" id="UP001220610">
    <property type="component" value="Chromosome"/>
</dbReference>
<evidence type="ECO:0000256" key="1">
    <source>
        <dbReference type="SAM" id="Phobius"/>
    </source>
</evidence>
<evidence type="ECO:0000313" key="2">
    <source>
        <dbReference type="EMBL" id="WEK37640.1"/>
    </source>
</evidence>
<sequence>MESLFRLLLFLIFAAGIGLAGFLLYRYFNQKIIGSVKGWQLVGYAILMILANAILLLGGIYLLYGVYAFFAE</sequence>
<proteinExistence type="predicted"/>
<keyword evidence="1" id="KW-0472">Membrane</keyword>
<feature type="transmembrane region" description="Helical" evidence="1">
    <location>
        <begin position="7"/>
        <end position="25"/>
    </location>
</feature>
<dbReference type="AlphaFoldDB" id="A0AAJ6BHD7"/>
<accession>A0AAJ6BHD7</accession>
<gene>
    <name evidence="2" type="ORF">P0Y53_09005</name>
</gene>
<name>A0AAJ6BHD7_9BACT</name>
<protein>
    <submittedName>
        <fullName evidence="2">Uncharacterized protein</fullName>
    </submittedName>
</protein>
<keyword evidence="1" id="KW-1133">Transmembrane helix</keyword>
<keyword evidence="1" id="KW-0812">Transmembrane</keyword>